<sequence>MDVDELDQRVLHALTVDGRASFARVGEVLGVSDRTVARRYARMRESGVVRLTGVINAVRLGGAQWVVRVHCQPGAAVEVALALARRDDTRWVHLLSGGTEISASVQSWSAEERDELLLRKLPHTAPITSVTAHGILHVFGGGPEVFATVLTDAEVDALRPDLPPVATDLTDADRPLLRELARDGRAPYGLLARATGWSESTAARRVEALRGAGLLSFDVDVATARFGYHAAAQLRATVAPSHLAETGAEIATHPEVAFCAATTGPTNLMVSVVCRDNRDLFGYLTRRIGALPTVGAVETSPVIRTLKRGGAFEP</sequence>
<proteinExistence type="predicted"/>
<dbReference type="eggNOG" id="COG1522">
    <property type="taxonomic scope" value="Bacteria"/>
</dbReference>
<organism evidence="5 6">
    <name type="scientific">Actinokineospora spheciospongiae</name>
    <dbReference type="NCBI Taxonomy" id="909613"/>
    <lineage>
        <taxon>Bacteria</taxon>
        <taxon>Bacillati</taxon>
        <taxon>Actinomycetota</taxon>
        <taxon>Actinomycetes</taxon>
        <taxon>Pseudonocardiales</taxon>
        <taxon>Pseudonocardiaceae</taxon>
        <taxon>Actinokineospora</taxon>
    </lineage>
</organism>
<dbReference type="PRINTS" id="PR00033">
    <property type="entry name" value="HTHASNC"/>
</dbReference>
<dbReference type="PATRIC" id="fig|909613.9.peg.3647"/>
<dbReference type="PROSITE" id="PS50956">
    <property type="entry name" value="HTH_ASNC_2"/>
    <property type="match status" value="1"/>
</dbReference>
<evidence type="ECO:0000256" key="3">
    <source>
        <dbReference type="ARBA" id="ARBA00023163"/>
    </source>
</evidence>
<dbReference type="OrthoDB" id="3453230at2"/>
<gene>
    <name evidence="5" type="ORF">UO65_3646</name>
</gene>
<dbReference type="InterPro" id="IPR036388">
    <property type="entry name" value="WH-like_DNA-bd_sf"/>
</dbReference>
<dbReference type="Gene3D" id="1.10.10.10">
    <property type="entry name" value="Winged helix-like DNA-binding domain superfamily/Winged helix DNA-binding domain"/>
    <property type="match status" value="2"/>
</dbReference>
<keyword evidence="6" id="KW-1185">Reference proteome</keyword>
<evidence type="ECO:0000256" key="1">
    <source>
        <dbReference type="ARBA" id="ARBA00023015"/>
    </source>
</evidence>
<dbReference type="InterPro" id="IPR036390">
    <property type="entry name" value="WH_DNA-bd_sf"/>
</dbReference>
<dbReference type="Proteomes" id="UP000019277">
    <property type="component" value="Unassembled WGS sequence"/>
</dbReference>
<dbReference type="STRING" id="909613.UO65_3646"/>
<dbReference type="Pfam" id="PF13404">
    <property type="entry name" value="HTH_AsnC-type"/>
    <property type="match status" value="2"/>
</dbReference>
<protein>
    <submittedName>
        <fullName evidence="5">Transcriptional regulator, AsnC family</fullName>
    </submittedName>
</protein>
<name>W7IJS1_9PSEU</name>
<comment type="caution">
    <text evidence="5">The sequence shown here is derived from an EMBL/GenBank/DDBJ whole genome shotgun (WGS) entry which is preliminary data.</text>
</comment>
<evidence type="ECO:0000313" key="5">
    <source>
        <dbReference type="EMBL" id="EWC61075.1"/>
    </source>
</evidence>
<keyword evidence="2" id="KW-0238">DNA-binding</keyword>
<evidence type="ECO:0000313" key="6">
    <source>
        <dbReference type="Proteomes" id="UP000019277"/>
    </source>
</evidence>
<evidence type="ECO:0000259" key="4">
    <source>
        <dbReference type="PROSITE" id="PS50956"/>
    </source>
</evidence>
<accession>W7IJS1</accession>
<dbReference type="InterPro" id="IPR011008">
    <property type="entry name" value="Dimeric_a/b-barrel"/>
</dbReference>
<dbReference type="Pfam" id="PF01037">
    <property type="entry name" value="AsnC_trans_reg"/>
    <property type="match status" value="1"/>
</dbReference>
<dbReference type="InterPro" id="IPR019888">
    <property type="entry name" value="Tscrpt_reg_AsnC-like"/>
</dbReference>
<dbReference type="GO" id="GO:0043565">
    <property type="term" value="F:sequence-specific DNA binding"/>
    <property type="evidence" value="ECO:0007669"/>
    <property type="project" value="InterPro"/>
</dbReference>
<keyword evidence="3" id="KW-0804">Transcription</keyword>
<dbReference type="RefSeq" id="WP_035283993.1">
    <property type="nucleotide sequence ID" value="NZ_AYXG01000131.1"/>
</dbReference>
<feature type="domain" description="HTH asnC-type" evidence="4">
    <location>
        <begin position="3"/>
        <end position="64"/>
    </location>
</feature>
<dbReference type="PANTHER" id="PTHR30154:SF34">
    <property type="entry name" value="TRANSCRIPTIONAL REGULATOR AZLB"/>
    <property type="match status" value="1"/>
</dbReference>
<dbReference type="SUPFAM" id="SSF46785">
    <property type="entry name" value="Winged helix' DNA-binding domain"/>
    <property type="match status" value="2"/>
</dbReference>
<dbReference type="SMART" id="SM00344">
    <property type="entry name" value="HTH_ASNC"/>
    <property type="match status" value="2"/>
</dbReference>
<dbReference type="AlphaFoldDB" id="W7IJS1"/>
<reference evidence="5 6" key="1">
    <citation type="journal article" date="2014" name="Genome Announc.">
        <title>Draft Genome Sequence of the Antitrypanosomally Active Sponge-Associated Bacterium Actinokineospora sp. Strain EG49.</title>
        <authorList>
            <person name="Harjes J."/>
            <person name="Ryu T."/>
            <person name="Abdelmohsen U.R."/>
            <person name="Moitinho-Silva L."/>
            <person name="Horn H."/>
            <person name="Ravasi T."/>
            <person name="Hentschel U."/>
        </authorList>
    </citation>
    <scope>NUCLEOTIDE SEQUENCE [LARGE SCALE GENOMIC DNA]</scope>
    <source>
        <strain evidence="5 6">EG49</strain>
    </source>
</reference>
<keyword evidence="1" id="KW-0805">Transcription regulation</keyword>
<dbReference type="EMBL" id="AYXG01000131">
    <property type="protein sequence ID" value="EWC61075.1"/>
    <property type="molecule type" value="Genomic_DNA"/>
</dbReference>
<dbReference type="GO" id="GO:0043200">
    <property type="term" value="P:response to amino acid"/>
    <property type="evidence" value="ECO:0007669"/>
    <property type="project" value="TreeGrafter"/>
</dbReference>
<dbReference type="InterPro" id="IPR019887">
    <property type="entry name" value="Tscrpt_reg_AsnC/Lrp_C"/>
</dbReference>
<dbReference type="SUPFAM" id="SSF54909">
    <property type="entry name" value="Dimeric alpha+beta barrel"/>
    <property type="match status" value="1"/>
</dbReference>
<evidence type="ECO:0000256" key="2">
    <source>
        <dbReference type="ARBA" id="ARBA00023125"/>
    </source>
</evidence>
<dbReference type="InterPro" id="IPR000485">
    <property type="entry name" value="AsnC-type_HTH_dom"/>
</dbReference>
<dbReference type="Gene3D" id="3.30.70.920">
    <property type="match status" value="1"/>
</dbReference>
<dbReference type="PANTHER" id="PTHR30154">
    <property type="entry name" value="LEUCINE-RESPONSIVE REGULATORY PROTEIN"/>
    <property type="match status" value="1"/>
</dbReference>
<accession>A0A8E2X6R4</accession>
<dbReference type="GO" id="GO:0005829">
    <property type="term" value="C:cytosol"/>
    <property type="evidence" value="ECO:0007669"/>
    <property type="project" value="TreeGrafter"/>
</dbReference>